<protein>
    <recommendedName>
        <fullName evidence="3">BZIP domain-containing protein</fullName>
    </recommendedName>
</protein>
<name>A0AAV1U6E6_9STRA</name>
<sequence length="259" mass="29675">MIQNDLELAAVCTFLNELSLDEIIRCGGGATGGHFDRHQQVFPAFQTSWSRSSDFQSDESICSWEDDDRDNDELAREWSIAGVTSSEGSDSDDLQEQHAVAHSLATTKAKRLRTESQRELQRSYDRKFRTNKRARRLAGCETFIAALQELTVLMQFRIARTEKEIHLLCLAKKKGGMISTHECALRQLERNQGVVQCIQSCTSSWRQEKSGELGKYFLRDQAKTIQALVDKLLDLRTKLEELTEELRWRVEEETTGVWV</sequence>
<gene>
    <name evidence="1" type="ORF">PM001_LOCUS13889</name>
</gene>
<organism evidence="1 2">
    <name type="scientific">Peronospora matthiolae</name>
    <dbReference type="NCBI Taxonomy" id="2874970"/>
    <lineage>
        <taxon>Eukaryota</taxon>
        <taxon>Sar</taxon>
        <taxon>Stramenopiles</taxon>
        <taxon>Oomycota</taxon>
        <taxon>Peronosporomycetes</taxon>
        <taxon>Peronosporales</taxon>
        <taxon>Peronosporaceae</taxon>
        <taxon>Peronospora</taxon>
    </lineage>
</organism>
<evidence type="ECO:0008006" key="3">
    <source>
        <dbReference type="Google" id="ProtNLM"/>
    </source>
</evidence>
<evidence type="ECO:0000313" key="1">
    <source>
        <dbReference type="EMBL" id="CAK7928739.1"/>
    </source>
</evidence>
<accession>A0AAV1U6E6</accession>
<evidence type="ECO:0000313" key="2">
    <source>
        <dbReference type="Proteomes" id="UP001162060"/>
    </source>
</evidence>
<dbReference type="Proteomes" id="UP001162060">
    <property type="component" value="Unassembled WGS sequence"/>
</dbReference>
<dbReference type="EMBL" id="CAKLBY020000130">
    <property type="protein sequence ID" value="CAK7928739.1"/>
    <property type="molecule type" value="Genomic_DNA"/>
</dbReference>
<reference evidence="1" key="1">
    <citation type="submission" date="2024-01" db="EMBL/GenBank/DDBJ databases">
        <authorList>
            <person name="Webb A."/>
        </authorList>
    </citation>
    <scope>NUCLEOTIDE SEQUENCE</scope>
    <source>
        <strain evidence="1">Pm1</strain>
    </source>
</reference>
<proteinExistence type="predicted"/>
<dbReference type="AlphaFoldDB" id="A0AAV1U6E6"/>
<comment type="caution">
    <text evidence="1">The sequence shown here is derived from an EMBL/GenBank/DDBJ whole genome shotgun (WGS) entry which is preliminary data.</text>
</comment>